<dbReference type="Proteomes" id="UP000242146">
    <property type="component" value="Unassembled WGS sequence"/>
</dbReference>
<keyword evidence="10" id="KW-1185">Reference proteome</keyword>
<dbReference type="Gene3D" id="3.30.70.80">
    <property type="entry name" value="Peptidase S8 propeptide/proteinase inhibitor I9"/>
    <property type="match status" value="1"/>
</dbReference>
<evidence type="ECO:0000256" key="6">
    <source>
        <dbReference type="RuleBase" id="RU003355"/>
    </source>
</evidence>
<evidence type="ECO:0000259" key="8">
    <source>
        <dbReference type="Pfam" id="PF05922"/>
    </source>
</evidence>
<dbReference type="GO" id="GO:0004252">
    <property type="term" value="F:serine-type endopeptidase activity"/>
    <property type="evidence" value="ECO:0007669"/>
    <property type="project" value="UniProtKB-UniRule"/>
</dbReference>
<dbReference type="InterPro" id="IPR023828">
    <property type="entry name" value="Peptidase_S8_Ser-AS"/>
</dbReference>
<sequence>MQDHTAWINTLATHDKWSLSSWLNPSEATYGIKHVYDHVGLKGYSGKFDERIIDLIRGSKDVLYVEKDTMMYANELQRNAPWGLARVSHRKRLTFKDFNKYDYDENAAGEGIKVYVIDTGINVNHVDFEGRATWGATIPTGDEDEDGNGHGSHCAGTIAGKRYGVAKKAEPVAVKVLRSNGSGTTSDVVQGVEWATLTHQKAAEAAKKSGAKFKGSVANMSLGGGKSRSLEMAVNGAVDAGVVFAVAAGNDNADACNVSPAAAENAITVGASTLSDDRAYFSNYGTCVDVFAPGLNIESIWRGSKYATNTISGTSMASPHVAGLAAYLLSTLEQDASPKQIKDLILSLATKNVLTDIGRGSPNLLINNGYANDFRDLFKDTFAGDY</sequence>
<dbReference type="InterPro" id="IPR050131">
    <property type="entry name" value="Peptidase_S8_subtilisin-like"/>
</dbReference>
<dbReference type="AlphaFoldDB" id="A0A1X2GLA5"/>
<evidence type="ECO:0000313" key="9">
    <source>
        <dbReference type="EMBL" id="ORX56314.1"/>
    </source>
</evidence>
<dbReference type="InterPro" id="IPR037045">
    <property type="entry name" value="S8pro/Inhibitor_I9_sf"/>
</dbReference>
<dbReference type="OrthoDB" id="206201at2759"/>
<dbReference type="InterPro" id="IPR000209">
    <property type="entry name" value="Peptidase_S8/S53_dom"/>
</dbReference>
<name>A0A1X2GLA5_9FUNG</name>
<dbReference type="STRING" id="101127.A0A1X2GLA5"/>
<evidence type="ECO:0000256" key="4">
    <source>
        <dbReference type="ARBA" id="ARBA00022825"/>
    </source>
</evidence>
<dbReference type="Gene3D" id="3.40.50.200">
    <property type="entry name" value="Peptidase S8/S53 domain"/>
    <property type="match status" value="1"/>
</dbReference>
<dbReference type="PROSITE" id="PS51892">
    <property type="entry name" value="SUBTILASE"/>
    <property type="match status" value="1"/>
</dbReference>
<reference evidence="9 10" key="1">
    <citation type="submission" date="2016-07" db="EMBL/GenBank/DDBJ databases">
        <title>Pervasive Adenine N6-methylation of Active Genes in Fungi.</title>
        <authorList>
            <consortium name="DOE Joint Genome Institute"/>
            <person name="Mondo S.J."/>
            <person name="Dannebaum R.O."/>
            <person name="Kuo R.C."/>
            <person name="Labutti K."/>
            <person name="Haridas S."/>
            <person name="Kuo A."/>
            <person name="Salamov A."/>
            <person name="Ahrendt S.R."/>
            <person name="Lipzen A."/>
            <person name="Sullivan W."/>
            <person name="Andreopoulos W.B."/>
            <person name="Clum A."/>
            <person name="Lindquist E."/>
            <person name="Daum C."/>
            <person name="Ramamoorthy G.K."/>
            <person name="Gryganskyi A."/>
            <person name="Culley D."/>
            <person name="Magnuson J.K."/>
            <person name="James T.Y."/>
            <person name="O'Malley M.A."/>
            <person name="Stajich J.E."/>
            <person name="Spatafora J.W."/>
            <person name="Visel A."/>
            <person name="Grigoriev I.V."/>
        </authorList>
    </citation>
    <scope>NUCLEOTIDE SEQUENCE [LARGE SCALE GENOMIC DNA]</scope>
    <source>
        <strain evidence="9 10">NRRL 3301</strain>
    </source>
</reference>
<dbReference type="PROSITE" id="PS00137">
    <property type="entry name" value="SUBTILASE_HIS"/>
    <property type="match status" value="1"/>
</dbReference>
<feature type="active site" description="Charge relay system" evidence="5">
    <location>
        <position position="118"/>
    </location>
</feature>
<feature type="active site" description="Charge relay system" evidence="5">
    <location>
        <position position="315"/>
    </location>
</feature>
<dbReference type="Pfam" id="PF05922">
    <property type="entry name" value="Inhibitor_I9"/>
    <property type="match status" value="1"/>
</dbReference>
<comment type="similarity">
    <text evidence="1 5 6">Belongs to the peptidase S8 family.</text>
</comment>
<evidence type="ECO:0000256" key="3">
    <source>
        <dbReference type="ARBA" id="ARBA00022801"/>
    </source>
</evidence>
<comment type="caution">
    <text evidence="9">The sequence shown here is derived from an EMBL/GenBank/DDBJ whole genome shotgun (WGS) entry which is preliminary data.</text>
</comment>
<dbReference type="SUPFAM" id="SSF52743">
    <property type="entry name" value="Subtilisin-like"/>
    <property type="match status" value="1"/>
</dbReference>
<dbReference type="InterPro" id="IPR010259">
    <property type="entry name" value="S8pro/Inhibitor_I9"/>
</dbReference>
<dbReference type="PROSITE" id="PS00136">
    <property type="entry name" value="SUBTILASE_ASP"/>
    <property type="match status" value="1"/>
</dbReference>
<dbReference type="InterPro" id="IPR022398">
    <property type="entry name" value="Peptidase_S8_His-AS"/>
</dbReference>
<dbReference type="GO" id="GO:0005615">
    <property type="term" value="C:extracellular space"/>
    <property type="evidence" value="ECO:0007669"/>
    <property type="project" value="TreeGrafter"/>
</dbReference>
<protein>
    <recommendedName>
        <fullName evidence="11">Subtilisin-like protein</fullName>
    </recommendedName>
</protein>
<dbReference type="PANTHER" id="PTHR43806">
    <property type="entry name" value="PEPTIDASE S8"/>
    <property type="match status" value="1"/>
</dbReference>
<accession>A0A1X2GLA5</accession>
<organism evidence="9 10">
    <name type="scientific">Hesseltinella vesiculosa</name>
    <dbReference type="NCBI Taxonomy" id="101127"/>
    <lineage>
        <taxon>Eukaryota</taxon>
        <taxon>Fungi</taxon>
        <taxon>Fungi incertae sedis</taxon>
        <taxon>Mucoromycota</taxon>
        <taxon>Mucoromycotina</taxon>
        <taxon>Mucoromycetes</taxon>
        <taxon>Mucorales</taxon>
        <taxon>Cunninghamellaceae</taxon>
        <taxon>Hesseltinella</taxon>
    </lineage>
</organism>
<keyword evidence="3 5" id="KW-0378">Hydrolase</keyword>
<dbReference type="PROSITE" id="PS00138">
    <property type="entry name" value="SUBTILASE_SER"/>
    <property type="match status" value="1"/>
</dbReference>
<keyword evidence="2 5" id="KW-0645">Protease</keyword>
<gene>
    <name evidence="9" type="ORF">DM01DRAFT_1334788</name>
</gene>
<dbReference type="InterPro" id="IPR015500">
    <property type="entry name" value="Peptidase_S8_subtilisin-rel"/>
</dbReference>
<dbReference type="Pfam" id="PF00082">
    <property type="entry name" value="Peptidase_S8"/>
    <property type="match status" value="1"/>
</dbReference>
<dbReference type="InterPro" id="IPR023827">
    <property type="entry name" value="Peptidase_S8_Asp-AS"/>
</dbReference>
<dbReference type="FunFam" id="3.40.50.200:FF:000007">
    <property type="entry name" value="Subtilisin-like serine protease"/>
    <property type="match status" value="1"/>
</dbReference>
<evidence type="ECO:0000259" key="7">
    <source>
        <dbReference type="Pfam" id="PF00082"/>
    </source>
</evidence>
<evidence type="ECO:0008006" key="11">
    <source>
        <dbReference type="Google" id="ProtNLM"/>
    </source>
</evidence>
<proteinExistence type="inferred from homology"/>
<dbReference type="CDD" id="cd04077">
    <property type="entry name" value="Peptidases_S8_PCSK9_ProteinaseK_like"/>
    <property type="match status" value="1"/>
</dbReference>
<evidence type="ECO:0000313" key="10">
    <source>
        <dbReference type="Proteomes" id="UP000242146"/>
    </source>
</evidence>
<evidence type="ECO:0000256" key="2">
    <source>
        <dbReference type="ARBA" id="ARBA00022670"/>
    </source>
</evidence>
<evidence type="ECO:0000256" key="1">
    <source>
        <dbReference type="ARBA" id="ARBA00011073"/>
    </source>
</evidence>
<dbReference type="EMBL" id="MCGT01000010">
    <property type="protein sequence ID" value="ORX56314.1"/>
    <property type="molecule type" value="Genomic_DNA"/>
</dbReference>
<feature type="domain" description="Peptidase S8/S53" evidence="7">
    <location>
        <begin position="109"/>
        <end position="352"/>
    </location>
</feature>
<feature type="domain" description="Inhibitor I9" evidence="8">
    <location>
        <begin position="2"/>
        <end position="72"/>
    </location>
</feature>
<keyword evidence="4 5" id="KW-0720">Serine protease</keyword>
<dbReference type="InterPro" id="IPR036852">
    <property type="entry name" value="Peptidase_S8/S53_dom_sf"/>
</dbReference>
<evidence type="ECO:0000256" key="5">
    <source>
        <dbReference type="PROSITE-ProRule" id="PRU01240"/>
    </source>
</evidence>
<dbReference type="PANTHER" id="PTHR43806:SF11">
    <property type="entry name" value="CEREVISIN-RELATED"/>
    <property type="match status" value="1"/>
</dbReference>
<dbReference type="GO" id="GO:0006508">
    <property type="term" value="P:proteolysis"/>
    <property type="evidence" value="ECO:0007669"/>
    <property type="project" value="UniProtKB-KW"/>
</dbReference>
<dbReference type="PRINTS" id="PR00723">
    <property type="entry name" value="SUBTILISIN"/>
</dbReference>
<feature type="active site" description="Charge relay system" evidence="5">
    <location>
        <position position="150"/>
    </location>
</feature>
<dbReference type="InterPro" id="IPR034193">
    <property type="entry name" value="PCSK9_ProteinaseK-like"/>
</dbReference>